<proteinExistence type="predicted"/>
<feature type="region of interest" description="Disordered" evidence="1">
    <location>
        <begin position="146"/>
        <end position="176"/>
    </location>
</feature>
<keyword evidence="3" id="KW-1185">Reference proteome</keyword>
<dbReference type="InterPro" id="IPR027814">
    <property type="entry name" value="DUF4562"/>
</dbReference>
<name>A0A9Q1JGI6_SYNKA</name>
<feature type="compositionally biased region" description="Polar residues" evidence="1">
    <location>
        <begin position="151"/>
        <end position="165"/>
    </location>
</feature>
<dbReference type="Pfam" id="PF15123">
    <property type="entry name" value="DUF4562"/>
    <property type="match status" value="1"/>
</dbReference>
<evidence type="ECO:0000313" key="3">
    <source>
        <dbReference type="Proteomes" id="UP001152622"/>
    </source>
</evidence>
<gene>
    <name evidence="2" type="ORF">SKAU_G00039980</name>
</gene>
<evidence type="ECO:0000256" key="1">
    <source>
        <dbReference type="SAM" id="MobiDB-lite"/>
    </source>
</evidence>
<dbReference type="OrthoDB" id="6140842at2759"/>
<dbReference type="PANTHER" id="PTHR34833:SF1">
    <property type="entry name" value="GENE, 17359-RELATED"/>
    <property type="match status" value="1"/>
</dbReference>
<dbReference type="EMBL" id="JAINUF010000001">
    <property type="protein sequence ID" value="KAJ8383220.1"/>
    <property type="molecule type" value="Genomic_DNA"/>
</dbReference>
<reference evidence="2" key="1">
    <citation type="journal article" date="2023" name="Science">
        <title>Genome structures resolve the early diversification of teleost fishes.</title>
        <authorList>
            <person name="Parey E."/>
            <person name="Louis A."/>
            <person name="Montfort J."/>
            <person name="Bouchez O."/>
            <person name="Roques C."/>
            <person name="Iampietro C."/>
            <person name="Lluch J."/>
            <person name="Castinel A."/>
            <person name="Donnadieu C."/>
            <person name="Desvignes T."/>
            <person name="Floi Bucao C."/>
            <person name="Jouanno E."/>
            <person name="Wen M."/>
            <person name="Mejri S."/>
            <person name="Dirks R."/>
            <person name="Jansen H."/>
            <person name="Henkel C."/>
            <person name="Chen W.J."/>
            <person name="Zahm M."/>
            <person name="Cabau C."/>
            <person name="Klopp C."/>
            <person name="Thompson A.W."/>
            <person name="Robinson-Rechavi M."/>
            <person name="Braasch I."/>
            <person name="Lecointre G."/>
            <person name="Bobe J."/>
            <person name="Postlethwait J.H."/>
            <person name="Berthelot C."/>
            <person name="Roest Crollius H."/>
            <person name="Guiguen Y."/>
        </authorList>
    </citation>
    <scope>NUCLEOTIDE SEQUENCE</scope>
    <source>
        <strain evidence="2">WJC10195</strain>
    </source>
</reference>
<comment type="caution">
    <text evidence="2">The sequence shown here is derived from an EMBL/GenBank/DDBJ whole genome shotgun (WGS) entry which is preliminary data.</text>
</comment>
<dbReference type="PANTHER" id="PTHR34833">
    <property type="entry name" value="GENE, 17359-RELATED"/>
    <property type="match status" value="1"/>
</dbReference>
<evidence type="ECO:0000313" key="2">
    <source>
        <dbReference type="EMBL" id="KAJ8383220.1"/>
    </source>
</evidence>
<accession>A0A9Q1JGI6</accession>
<organism evidence="2 3">
    <name type="scientific">Synaphobranchus kaupii</name>
    <name type="common">Kaup's arrowtooth eel</name>
    <dbReference type="NCBI Taxonomy" id="118154"/>
    <lineage>
        <taxon>Eukaryota</taxon>
        <taxon>Metazoa</taxon>
        <taxon>Chordata</taxon>
        <taxon>Craniata</taxon>
        <taxon>Vertebrata</taxon>
        <taxon>Euteleostomi</taxon>
        <taxon>Actinopterygii</taxon>
        <taxon>Neopterygii</taxon>
        <taxon>Teleostei</taxon>
        <taxon>Anguilliformes</taxon>
        <taxon>Synaphobranchidae</taxon>
        <taxon>Synaphobranchus</taxon>
    </lineage>
</organism>
<protein>
    <submittedName>
        <fullName evidence="2">Uncharacterized protein</fullName>
    </submittedName>
</protein>
<dbReference type="Proteomes" id="UP001152622">
    <property type="component" value="Chromosome 1"/>
</dbReference>
<sequence>MGPDGIGDYRPRTVDVSQYIGEGPMAPGETSDLRYLWRPAPGTPAPKSKQCYVGAVGWGLQYSGALNKRTIHNNTQIKLGEFRTALEERVIFSYHNPWQPPPSIIDKLPPGSRGRLAWDHDINGEHFHEQYKQSLLNKNKLDQNIGEDASRSSGSSILDVNQCRTGVSERQAAKRK</sequence>
<dbReference type="AlphaFoldDB" id="A0A9Q1JGI6"/>